<dbReference type="CDD" id="cd08021">
    <property type="entry name" value="M20_Acy1_YhaA-like"/>
    <property type="match status" value="1"/>
</dbReference>
<comment type="cofactor">
    <cofactor evidence="2">
        <name>Mn(2+)</name>
        <dbReference type="ChEBI" id="CHEBI:29035"/>
    </cofactor>
    <text evidence="2">The Mn(2+) ion enhances activity.</text>
</comment>
<dbReference type="AlphaFoldDB" id="A0A3G8Y9L6"/>
<dbReference type="PANTHER" id="PTHR11014:SF63">
    <property type="entry name" value="METALLOPEPTIDASE, PUTATIVE (AFU_ORTHOLOGUE AFUA_6G09600)-RELATED"/>
    <property type="match status" value="1"/>
</dbReference>
<dbReference type="Pfam" id="PF07687">
    <property type="entry name" value="M20_dimer"/>
    <property type="match status" value="1"/>
</dbReference>
<accession>A0A3G8Y9L6</accession>
<feature type="domain" description="Peptidase M20 dimerisation" evidence="3">
    <location>
        <begin position="192"/>
        <end position="284"/>
    </location>
</feature>
<evidence type="ECO:0000256" key="2">
    <source>
        <dbReference type="PIRSR" id="PIRSR005962-1"/>
    </source>
</evidence>
<dbReference type="Gene3D" id="3.40.630.10">
    <property type="entry name" value="Zn peptidases"/>
    <property type="match status" value="1"/>
</dbReference>
<protein>
    <submittedName>
        <fullName evidence="4">Amidohydrolase</fullName>
    </submittedName>
</protein>
<evidence type="ECO:0000256" key="1">
    <source>
        <dbReference type="ARBA" id="ARBA00022801"/>
    </source>
</evidence>
<dbReference type="RefSeq" id="WP_124867317.1">
    <property type="nucleotide sequence ID" value="NZ_CP034183.1"/>
</dbReference>
<reference evidence="4 5" key="1">
    <citation type="submission" date="2018-11" db="EMBL/GenBank/DDBJ databases">
        <title>Deinococcus shelandsis sp. nov., isolated from South Shetland Islands soil of Antarctica.</title>
        <authorList>
            <person name="Tian J."/>
        </authorList>
    </citation>
    <scope>NUCLEOTIDE SEQUENCE [LARGE SCALE GENOMIC DNA]</scope>
    <source>
        <strain evidence="4 5">S14-83T</strain>
    </source>
</reference>
<sequence>MTQTQTPPNTVPAELKQQVTAWRRYLHQHPELSFQEHQTADYVEGELKKLPHLTLSRPTPTSILAVLKGTAGAGRTVLLRADMDALPIQEDTGLEFASQNPGVMHACGHDGHTAMLLGAATLLSASPETLRGEVRFIFQHAEELFPGGAQQVVDAGIMDGVDAVVGTHLMTPIPTGVIVLRDGPLLAASDVFNIRIEGKGGHAASPHETIDPVVIAAQIVLALQSVVSRQRDPLDPAVLSVTQINGGSAHNIIPGSVTMTGTVRTFDAELREKMPERMEKLIKGITEGYGANYTFDYEKGYRAVINDPEITEMLREVTRQTLGAEATLSEGRPIMGGEDFSAYLTKAPGTFIAIGAGGPDYAPHHHSKFTVDERALEHGVLLYVGAARRLTQAG</sequence>
<evidence type="ECO:0000313" key="5">
    <source>
        <dbReference type="Proteomes" id="UP000276417"/>
    </source>
</evidence>
<dbReference type="FunFam" id="3.30.70.360:FF:000001">
    <property type="entry name" value="N-acetyldiaminopimelate deacetylase"/>
    <property type="match status" value="1"/>
</dbReference>
<feature type="binding site" evidence="2">
    <location>
        <position position="109"/>
    </location>
    <ligand>
        <name>Mn(2+)</name>
        <dbReference type="ChEBI" id="CHEBI:29035"/>
        <label>2</label>
    </ligand>
</feature>
<dbReference type="PANTHER" id="PTHR11014">
    <property type="entry name" value="PEPTIDASE M20 FAMILY MEMBER"/>
    <property type="match status" value="1"/>
</dbReference>
<dbReference type="Proteomes" id="UP000276417">
    <property type="component" value="Chromosome 1"/>
</dbReference>
<dbReference type="PIRSF" id="PIRSF005962">
    <property type="entry name" value="Pept_M20D_amidohydro"/>
    <property type="match status" value="1"/>
</dbReference>
<dbReference type="GO" id="GO:0019877">
    <property type="term" value="P:diaminopimelate biosynthetic process"/>
    <property type="evidence" value="ECO:0007669"/>
    <property type="project" value="UniProtKB-ARBA"/>
</dbReference>
<gene>
    <name evidence="4" type="ORF">EHF33_01560</name>
</gene>
<keyword evidence="5" id="KW-1185">Reference proteome</keyword>
<keyword evidence="1 4" id="KW-0378">Hydrolase</keyword>
<dbReference type="SUPFAM" id="SSF55031">
    <property type="entry name" value="Bacterial exopeptidase dimerisation domain"/>
    <property type="match status" value="1"/>
</dbReference>
<dbReference type="Gene3D" id="3.30.70.360">
    <property type="match status" value="1"/>
</dbReference>
<feature type="binding site" evidence="2">
    <location>
        <position position="365"/>
    </location>
    <ligand>
        <name>Mn(2+)</name>
        <dbReference type="ChEBI" id="CHEBI:29035"/>
        <label>2</label>
    </ligand>
</feature>
<dbReference type="GO" id="GO:0050118">
    <property type="term" value="F:N-acetyldiaminopimelate deacetylase activity"/>
    <property type="evidence" value="ECO:0007669"/>
    <property type="project" value="UniProtKB-ARBA"/>
</dbReference>
<feature type="binding site" evidence="2">
    <location>
        <position position="143"/>
    </location>
    <ligand>
        <name>Mn(2+)</name>
        <dbReference type="ChEBI" id="CHEBI:29035"/>
        <label>2</label>
    </ligand>
</feature>
<organism evidence="4 5">
    <name type="scientific">Deinococcus psychrotolerans</name>
    <dbReference type="NCBI Taxonomy" id="2489213"/>
    <lineage>
        <taxon>Bacteria</taxon>
        <taxon>Thermotogati</taxon>
        <taxon>Deinococcota</taxon>
        <taxon>Deinococci</taxon>
        <taxon>Deinococcales</taxon>
        <taxon>Deinococcaceae</taxon>
        <taxon>Deinococcus</taxon>
    </lineage>
</organism>
<keyword evidence="2" id="KW-0464">Manganese</keyword>
<feature type="binding site" evidence="2">
    <location>
        <position position="107"/>
    </location>
    <ligand>
        <name>Mn(2+)</name>
        <dbReference type="ChEBI" id="CHEBI:29035"/>
        <label>2</label>
    </ligand>
</feature>
<dbReference type="EMBL" id="CP034183">
    <property type="protein sequence ID" value="AZI41603.1"/>
    <property type="molecule type" value="Genomic_DNA"/>
</dbReference>
<dbReference type="Pfam" id="PF01546">
    <property type="entry name" value="Peptidase_M20"/>
    <property type="match status" value="1"/>
</dbReference>
<dbReference type="InterPro" id="IPR017439">
    <property type="entry name" value="Amidohydrolase"/>
</dbReference>
<evidence type="ECO:0000313" key="4">
    <source>
        <dbReference type="EMBL" id="AZI41603.1"/>
    </source>
</evidence>
<name>A0A3G8Y9L6_9DEIO</name>
<evidence type="ECO:0000259" key="3">
    <source>
        <dbReference type="Pfam" id="PF07687"/>
    </source>
</evidence>
<dbReference type="GO" id="GO:0046872">
    <property type="term" value="F:metal ion binding"/>
    <property type="evidence" value="ECO:0007669"/>
    <property type="project" value="UniProtKB-KW"/>
</dbReference>
<dbReference type="InterPro" id="IPR036264">
    <property type="entry name" value="Bact_exopeptidase_dim_dom"/>
</dbReference>
<dbReference type="NCBIfam" id="TIGR01891">
    <property type="entry name" value="amidohydrolases"/>
    <property type="match status" value="1"/>
</dbReference>
<feature type="binding site" evidence="2">
    <location>
        <position position="168"/>
    </location>
    <ligand>
        <name>Mn(2+)</name>
        <dbReference type="ChEBI" id="CHEBI:29035"/>
        <label>2</label>
    </ligand>
</feature>
<dbReference type="OrthoDB" id="9776731at2"/>
<dbReference type="SUPFAM" id="SSF53187">
    <property type="entry name" value="Zn-dependent exopeptidases"/>
    <property type="match status" value="1"/>
</dbReference>
<dbReference type="KEGG" id="dph:EHF33_01560"/>
<proteinExistence type="predicted"/>
<dbReference type="InterPro" id="IPR011650">
    <property type="entry name" value="Peptidase_M20_dimer"/>
</dbReference>
<keyword evidence="2" id="KW-0479">Metal-binding</keyword>
<dbReference type="InterPro" id="IPR002933">
    <property type="entry name" value="Peptidase_M20"/>
</dbReference>